<dbReference type="Proteomes" id="UP001501183">
    <property type="component" value="Unassembled WGS sequence"/>
</dbReference>
<evidence type="ECO:0000256" key="3">
    <source>
        <dbReference type="ARBA" id="ARBA00022801"/>
    </source>
</evidence>
<dbReference type="Pfam" id="PF00877">
    <property type="entry name" value="NLPC_P60"/>
    <property type="match status" value="1"/>
</dbReference>
<feature type="region of interest" description="Disordered" evidence="5">
    <location>
        <begin position="177"/>
        <end position="199"/>
    </location>
</feature>
<evidence type="ECO:0000256" key="4">
    <source>
        <dbReference type="ARBA" id="ARBA00022807"/>
    </source>
</evidence>
<feature type="region of interest" description="Disordered" evidence="5">
    <location>
        <begin position="293"/>
        <end position="381"/>
    </location>
</feature>
<keyword evidence="3" id="KW-0378">Hydrolase</keyword>
<evidence type="ECO:0000256" key="1">
    <source>
        <dbReference type="ARBA" id="ARBA00007074"/>
    </source>
</evidence>
<dbReference type="PANTHER" id="PTHR47359">
    <property type="entry name" value="PEPTIDOGLYCAN DL-ENDOPEPTIDASE CWLO"/>
    <property type="match status" value="1"/>
</dbReference>
<dbReference type="InterPro" id="IPR038765">
    <property type="entry name" value="Papain-like_cys_pep_sf"/>
</dbReference>
<keyword evidence="2" id="KW-0645">Protease</keyword>
<proteinExistence type="inferred from homology"/>
<dbReference type="InterPro" id="IPR000064">
    <property type="entry name" value="NLP_P60_dom"/>
</dbReference>
<dbReference type="PANTHER" id="PTHR47359:SF3">
    <property type="entry name" value="NLP_P60 DOMAIN-CONTAINING PROTEIN-RELATED"/>
    <property type="match status" value="1"/>
</dbReference>
<keyword evidence="9" id="KW-1185">Reference proteome</keyword>
<comment type="similarity">
    <text evidence="1">Belongs to the peptidase C40 family.</text>
</comment>
<accession>A0ABP8PKR8</accession>
<evidence type="ECO:0000313" key="8">
    <source>
        <dbReference type="EMBL" id="GAA4487668.1"/>
    </source>
</evidence>
<keyword evidence="4" id="KW-0788">Thiol protease</keyword>
<evidence type="ECO:0000256" key="5">
    <source>
        <dbReference type="SAM" id="MobiDB-lite"/>
    </source>
</evidence>
<feature type="compositionally biased region" description="Low complexity" evidence="5">
    <location>
        <begin position="315"/>
        <end position="325"/>
    </location>
</feature>
<organism evidence="8 9">
    <name type="scientific">Rhodococcus olei</name>
    <dbReference type="NCBI Taxonomy" id="2161675"/>
    <lineage>
        <taxon>Bacteria</taxon>
        <taxon>Bacillati</taxon>
        <taxon>Actinomycetota</taxon>
        <taxon>Actinomycetes</taxon>
        <taxon>Mycobacteriales</taxon>
        <taxon>Nocardiaceae</taxon>
        <taxon>Rhodococcus</taxon>
    </lineage>
</organism>
<dbReference type="InterPro" id="IPR051794">
    <property type="entry name" value="PG_Endopeptidase_C40"/>
</dbReference>
<feature type="compositionally biased region" description="Acidic residues" evidence="5">
    <location>
        <begin position="331"/>
        <end position="353"/>
    </location>
</feature>
<dbReference type="PROSITE" id="PS51935">
    <property type="entry name" value="NLPC_P60"/>
    <property type="match status" value="1"/>
</dbReference>
<protein>
    <recommendedName>
        <fullName evidence="7">NlpC/P60 domain-containing protein</fullName>
    </recommendedName>
</protein>
<evidence type="ECO:0000259" key="7">
    <source>
        <dbReference type="PROSITE" id="PS51935"/>
    </source>
</evidence>
<feature type="chain" id="PRO_5046218808" description="NlpC/P60 domain-containing protein" evidence="6">
    <location>
        <begin position="22"/>
        <end position="522"/>
    </location>
</feature>
<gene>
    <name evidence="8" type="ORF">GCM10023094_46410</name>
</gene>
<evidence type="ECO:0000313" key="9">
    <source>
        <dbReference type="Proteomes" id="UP001501183"/>
    </source>
</evidence>
<name>A0ABP8PKR8_9NOCA</name>
<dbReference type="SUPFAM" id="SSF54001">
    <property type="entry name" value="Cysteine proteinases"/>
    <property type="match status" value="1"/>
</dbReference>
<feature type="compositionally biased region" description="Basic and acidic residues" evidence="5">
    <location>
        <begin position="293"/>
        <end position="309"/>
    </location>
</feature>
<evidence type="ECO:0000256" key="2">
    <source>
        <dbReference type="ARBA" id="ARBA00022670"/>
    </source>
</evidence>
<feature type="domain" description="NlpC/P60" evidence="7">
    <location>
        <begin position="383"/>
        <end position="522"/>
    </location>
</feature>
<feature type="signal peptide" evidence="6">
    <location>
        <begin position="1"/>
        <end position="21"/>
    </location>
</feature>
<keyword evidence="6" id="KW-0732">Signal</keyword>
<dbReference type="EMBL" id="BAABFB010000069">
    <property type="protein sequence ID" value="GAA4487668.1"/>
    <property type="molecule type" value="Genomic_DNA"/>
</dbReference>
<comment type="caution">
    <text evidence="8">The sequence shown here is derived from an EMBL/GenBank/DDBJ whole genome shotgun (WGS) entry which is preliminary data.</text>
</comment>
<dbReference type="Gene3D" id="3.90.1720.10">
    <property type="entry name" value="endopeptidase domain like (from Nostoc punctiforme)"/>
    <property type="match status" value="1"/>
</dbReference>
<feature type="compositionally biased region" description="Low complexity" evidence="5">
    <location>
        <begin position="354"/>
        <end position="372"/>
    </location>
</feature>
<sequence>MHLLVGFGVALSLVAATPGLAAAVPPPPPNPSDAQLQQADDSVAARVGEVGALINQVAAADQQLRALDDAVAIKREDVNKALVDLQNARDAAGAAAGAVGSTLQALRDAGAQIDLAQTRFDEFAANTYRQGTGVASIASFIGSQGPADILDRAQLMRLMSTNKNAVLDALQRARTAEANKNSAAREAKQKADSAASAAEARKADAENAIAVARAALAEQTGKKAAVEAQKAAAETQLATARDNVSGLQSQRQAFVNWDLQRAAEQAAAAAAAATPKDAAAKAAARVAADQAARDRARALAEGQRSHTQIEDDQGTEPPTATAPDETSTREEPDDETSTDETSTDGESTTDAEEPAPTTTAKPKPKPGTAKPSKPAPKPSVTGGAAIETVIDRAMSQLGVPYAWGGGNENGPTLGIRDGGVADSYGDFNKVGFDCSGLMIYAFAGIGISLPHYTGYQYTAGEQVPTSQMKRGDMVFYGPNASQHVALYLGNGEMLEAPQSGSVVKVSPLRWDGMTPYVVRMVS</sequence>
<evidence type="ECO:0000256" key="6">
    <source>
        <dbReference type="SAM" id="SignalP"/>
    </source>
</evidence>
<reference evidence="9" key="1">
    <citation type="journal article" date="2019" name="Int. J. Syst. Evol. Microbiol.">
        <title>The Global Catalogue of Microorganisms (GCM) 10K type strain sequencing project: providing services to taxonomists for standard genome sequencing and annotation.</title>
        <authorList>
            <consortium name="The Broad Institute Genomics Platform"/>
            <consortium name="The Broad Institute Genome Sequencing Center for Infectious Disease"/>
            <person name="Wu L."/>
            <person name="Ma J."/>
        </authorList>
    </citation>
    <scope>NUCLEOTIDE SEQUENCE [LARGE SCALE GENOMIC DNA]</scope>
    <source>
        <strain evidence="9">JCM 32206</strain>
    </source>
</reference>